<gene>
    <name evidence="1" type="ORF">PACLA_8A019002</name>
</gene>
<evidence type="ECO:0000313" key="2">
    <source>
        <dbReference type="Proteomes" id="UP001152795"/>
    </source>
</evidence>
<protein>
    <submittedName>
        <fullName evidence="1">Uncharacterized protein</fullName>
    </submittedName>
</protein>
<evidence type="ECO:0000313" key="1">
    <source>
        <dbReference type="EMBL" id="CAB3986347.1"/>
    </source>
</evidence>
<name>A0A6S7GF47_PARCT</name>
<accession>A0A6S7GF47</accession>
<reference evidence="1" key="1">
    <citation type="submission" date="2020-04" db="EMBL/GenBank/DDBJ databases">
        <authorList>
            <person name="Alioto T."/>
            <person name="Alioto T."/>
            <person name="Gomez Garrido J."/>
        </authorList>
    </citation>
    <scope>NUCLEOTIDE SEQUENCE</scope>
    <source>
        <strain evidence="1">A484AB</strain>
    </source>
</reference>
<keyword evidence="2" id="KW-1185">Reference proteome</keyword>
<proteinExistence type="predicted"/>
<dbReference type="EMBL" id="CACRXK020001004">
    <property type="protein sequence ID" value="CAB3986347.1"/>
    <property type="molecule type" value="Genomic_DNA"/>
</dbReference>
<dbReference type="AlphaFoldDB" id="A0A6S7GF47"/>
<dbReference type="OrthoDB" id="5979290at2759"/>
<sequence>MQSILKEDLGLLKAGYEESKKAYEKKLGASNVKENTLFALAWDVVEYETLSKQNLSFQSDILPIVLRLQNSEQLDGNIAKFFTEMRKGLLPYCKGVFGKQREAASHVFSFMISEEQRNIKPYAIPVRFLTYSSITDKTVRDLKRQLVDEMRKLDMLSVGFVTDGEFNSLRTMGAERPLSIIELIAIARKHAKSDRVQDIKKYLTPVVKEGVVLPELGHEAVPLEDVQWLHEFMKNGGKSETLGDVLKSLMATYHYKKLIQTYESAGVDFRNHIYNPECDQNSGEFFHEREDHNHLLKRITNCLRSGEIPNIRLQYFRDALNDPSTGLTKSALTGVNKQSVPDCERMFSVGMIDFMQKNGHANEMAFLTLVHNWHKASDGRGIDEDTRHLYNKQMLNWVLDDWMPWHRDNYDFSTIDVNRRIKGIQGLTREIIIGLTTNIESQELRRCEYQSRDLVPEHPRASSTDDVEGLVGMLHDMFGPVFDHKTLLDQMQKVFNEFAKRMDPQLPYYYWTSYKERYHSDPLPHFNEPSTDGKERLDGVKISRRADPGVFVSNRAQLPQKNSLTVRATFHRAPESLPELAVDI</sequence>
<dbReference type="Proteomes" id="UP001152795">
    <property type="component" value="Unassembled WGS sequence"/>
</dbReference>
<organism evidence="1 2">
    <name type="scientific">Paramuricea clavata</name>
    <name type="common">Red gorgonian</name>
    <name type="synonym">Violescent sea-whip</name>
    <dbReference type="NCBI Taxonomy" id="317549"/>
    <lineage>
        <taxon>Eukaryota</taxon>
        <taxon>Metazoa</taxon>
        <taxon>Cnidaria</taxon>
        <taxon>Anthozoa</taxon>
        <taxon>Octocorallia</taxon>
        <taxon>Malacalcyonacea</taxon>
        <taxon>Plexauridae</taxon>
        <taxon>Paramuricea</taxon>
    </lineage>
</organism>
<comment type="caution">
    <text evidence="1">The sequence shown here is derived from an EMBL/GenBank/DDBJ whole genome shotgun (WGS) entry which is preliminary data.</text>
</comment>